<accession>A0A5M9MG69</accession>
<dbReference type="Gene3D" id="1.25.40.10">
    <property type="entry name" value="Tetratricopeptide repeat domain"/>
    <property type="match status" value="1"/>
</dbReference>
<sequence>MCPYHLSKLRTLNKLGNLYARQRNLQMADEMYIRALAAKEEYFGRKEGSTLDTVNNLASLYAFQQRLDEATNVYYGQGRHIEASLIYQHELYGREKVLMRLETPAAQRTLIGPDNHHRVRQRMKTQPSPLKLLTKIVLFYHPRALAKQRTPDFTT</sequence>
<dbReference type="Pfam" id="PF13424">
    <property type="entry name" value="TPR_12"/>
    <property type="match status" value="1"/>
</dbReference>
<organism evidence="2 3">
    <name type="scientific">Aspergillus tanneri</name>
    <dbReference type="NCBI Taxonomy" id="1220188"/>
    <lineage>
        <taxon>Eukaryota</taxon>
        <taxon>Fungi</taxon>
        <taxon>Dikarya</taxon>
        <taxon>Ascomycota</taxon>
        <taxon>Pezizomycotina</taxon>
        <taxon>Eurotiomycetes</taxon>
        <taxon>Eurotiomycetidae</taxon>
        <taxon>Eurotiales</taxon>
        <taxon>Aspergillaceae</taxon>
        <taxon>Aspergillus</taxon>
        <taxon>Aspergillus subgen. Circumdati</taxon>
    </lineage>
</organism>
<dbReference type="OrthoDB" id="1658288at2759"/>
<comment type="caution">
    <text evidence="2">The sequence shown here is derived from an EMBL/GenBank/DDBJ whole genome shotgun (WGS) entry which is preliminary data.</text>
</comment>
<dbReference type="RefSeq" id="XP_033423821.1">
    <property type="nucleotide sequence ID" value="XM_033573269.1"/>
</dbReference>
<gene>
    <name evidence="2" type="ORF">ATNIH1004_008664</name>
</gene>
<dbReference type="PROSITE" id="PS50005">
    <property type="entry name" value="TPR"/>
    <property type="match status" value="1"/>
</dbReference>
<dbReference type="InterPro" id="IPR011990">
    <property type="entry name" value="TPR-like_helical_dom_sf"/>
</dbReference>
<protein>
    <recommendedName>
        <fullName evidence="4">MalT-like TPR region domain-containing protein</fullName>
    </recommendedName>
</protein>
<keyword evidence="1" id="KW-0802">TPR repeat</keyword>
<dbReference type="AlphaFoldDB" id="A0A5M9MG69"/>
<evidence type="ECO:0000313" key="2">
    <source>
        <dbReference type="EMBL" id="KAA8644460.1"/>
    </source>
</evidence>
<dbReference type="InterPro" id="IPR019734">
    <property type="entry name" value="TPR_rpt"/>
</dbReference>
<name>A0A5M9MG69_9EURO</name>
<feature type="repeat" description="TPR" evidence="1">
    <location>
        <begin position="9"/>
        <end position="42"/>
    </location>
</feature>
<reference evidence="2 3" key="1">
    <citation type="submission" date="2019-08" db="EMBL/GenBank/DDBJ databases">
        <title>The genome sequence of a newly discovered highly antifungal drug resistant Aspergillus species, Aspergillus tanneri NIH 1004.</title>
        <authorList>
            <person name="Mounaud S."/>
            <person name="Singh I."/>
            <person name="Joardar V."/>
            <person name="Pakala S."/>
            <person name="Pakala S."/>
            <person name="Venepally P."/>
            <person name="Chung J.K."/>
            <person name="Losada L."/>
            <person name="Nierman W.C."/>
        </authorList>
    </citation>
    <scope>NUCLEOTIDE SEQUENCE [LARGE SCALE GENOMIC DNA]</scope>
    <source>
        <strain evidence="2 3">NIH1004</strain>
    </source>
</reference>
<evidence type="ECO:0000256" key="1">
    <source>
        <dbReference type="PROSITE-ProRule" id="PRU00339"/>
    </source>
</evidence>
<dbReference type="Proteomes" id="UP000324241">
    <property type="component" value="Unassembled WGS sequence"/>
</dbReference>
<dbReference type="GeneID" id="54331366"/>
<dbReference type="SUPFAM" id="SSF48452">
    <property type="entry name" value="TPR-like"/>
    <property type="match status" value="1"/>
</dbReference>
<dbReference type="EMBL" id="QUQM01000006">
    <property type="protein sequence ID" value="KAA8644460.1"/>
    <property type="molecule type" value="Genomic_DNA"/>
</dbReference>
<evidence type="ECO:0000313" key="3">
    <source>
        <dbReference type="Proteomes" id="UP000324241"/>
    </source>
</evidence>
<proteinExistence type="predicted"/>
<evidence type="ECO:0008006" key="4">
    <source>
        <dbReference type="Google" id="ProtNLM"/>
    </source>
</evidence>